<evidence type="ECO:0000313" key="3">
    <source>
        <dbReference type="RefSeq" id="XP_018336215.1"/>
    </source>
</evidence>
<keyword evidence="1" id="KW-0812">Transmembrane</keyword>
<accession>A0A1W4XUV8</accession>
<name>A0A1W4XUV8_AGRPL</name>
<dbReference type="STRING" id="224129.A0A1W4XUV8"/>
<protein>
    <submittedName>
        <fullName evidence="3">Uncharacterized protein LOC108744795</fullName>
    </submittedName>
</protein>
<feature type="transmembrane region" description="Helical" evidence="1">
    <location>
        <begin position="12"/>
        <end position="30"/>
    </location>
</feature>
<dbReference type="GeneID" id="108744795"/>
<proteinExistence type="predicted"/>
<dbReference type="KEGG" id="apln:108744795"/>
<dbReference type="Proteomes" id="UP000192223">
    <property type="component" value="Unplaced"/>
</dbReference>
<organism evidence="2 3">
    <name type="scientific">Agrilus planipennis</name>
    <name type="common">Emerald ash borer</name>
    <name type="synonym">Agrilus marcopoli</name>
    <dbReference type="NCBI Taxonomy" id="224129"/>
    <lineage>
        <taxon>Eukaryota</taxon>
        <taxon>Metazoa</taxon>
        <taxon>Ecdysozoa</taxon>
        <taxon>Arthropoda</taxon>
        <taxon>Hexapoda</taxon>
        <taxon>Insecta</taxon>
        <taxon>Pterygota</taxon>
        <taxon>Neoptera</taxon>
        <taxon>Endopterygota</taxon>
        <taxon>Coleoptera</taxon>
        <taxon>Polyphaga</taxon>
        <taxon>Elateriformia</taxon>
        <taxon>Buprestoidea</taxon>
        <taxon>Buprestidae</taxon>
        <taxon>Agrilinae</taxon>
        <taxon>Agrilus</taxon>
    </lineage>
</organism>
<evidence type="ECO:0000256" key="1">
    <source>
        <dbReference type="SAM" id="Phobius"/>
    </source>
</evidence>
<gene>
    <name evidence="3" type="primary">LOC108744795</name>
</gene>
<dbReference type="AlphaFoldDB" id="A0A1W4XUV8"/>
<keyword evidence="1" id="KW-1133">Transmembrane helix</keyword>
<dbReference type="InParanoid" id="A0A1W4XUV8"/>
<sequence>MRQFRIFHKRLILWVIFCFQVSLLLAYLFLNVDIISATSRTSKRVSFFTNNSFKYVPLKKNTYHTYKHRIYLKKQSSNSEFIDFNTSICFRNGTDIKLMLHKQNNDKWNCKCLPTFHGNNCGQPEIIWRALLNFRKSIKIKGPRKYKRNILFVVIVDKFLTTALEIMISELNSVVDLFILIEYSGEVFLKNQLNNGFLRQYHKEVLYLNIVNENDLFSKIQNSIGNLKQETLIAFINEK</sequence>
<reference evidence="3" key="1">
    <citation type="submission" date="2025-08" db="UniProtKB">
        <authorList>
            <consortium name="RefSeq"/>
        </authorList>
    </citation>
    <scope>IDENTIFICATION</scope>
</reference>
<evidence type="ECO:0000313" key="2">
    <source>
        <dbReference type="Proteomes" id="UP000192223"/>
    </source>
</evidence>
<keyword evidence="2" id="KW-1185">Reference proteome</keyword>
<dbReference type="RefSeq" id="XP_018336215.1">
    <property type="nucleotide sequence ID" value="XM_018480713.1"/>
</dbReference>
<dbReference type="OrthoDB" id="6474464at2759"/>
<keyword evidence="1" id="KW-0472">Membrane</keyword>